<evidence type="ECO:0000313" key="7">
    <source>
        <dbReference type="Proteomes" id="UP001438707"/>
    </source>
</evidence>
<dbReference type="InterPro" id="IPR015943">
    <property type="entry name" value="WD40/YVTN_repeat-like_dom_sf"/>
</dbReference>
<accession>A0AAW1RFJ1</accession>
<evidence type="ECO:0000313" key="6">
    <source>
        <dbReference type="EMBL" id="KAK9832220.1"/>
    </source>
</evidence>
<evidence type="ECO:0000256" key="4">
    <source>
        <dbReference type="ARBA" id="ARBA00023242"/>
    </source>
</evidence>
<dbReference type="PANTHER" id="PTHR22652:SF0">
    <property type="entry name" value="NUCLEOPORIN NUP43"/>
    <property type="match status" value="1"/>
</dbReference>
<reference evidence="6 7" key="1">
    <citation type="journal article" date="2024" name="Nat. Commun.">
        <title>Phylogenomics reveals the evolutionary origins of lichenization in chlorophyte algae.</title>
        <authorList>
            <person name="Puginier C."/>
            <person name="Libourel C."/>
            <person name="Otte J."/>
            <person name="Skaloud P."/>
            <person name="Haon M."/>
            <person name="Grisel S."/>
            <person name="Petersen M."/>
            <person name="Berrin J.G."/>
            <person name="Delaux P.M."/>
            <person name="Dal Grande F."/>
            <person name="Keller J."/>
        </authorList>
    </citation>
    <scope>NUCLEOTIDE SEQUENCE [LARGE SCALE GENOMIC DNA]</scope>
    <source>
        <strain evidence="6 7">SAG 2145</strain>
    </source>
</reference>
<keyword evidence="2" id="KW-0853">WD repeat</keyword>
<sequence>MDTSALSRQFIKVQGLQLKCIPFAGPSRSELRDSLSEHKLLAIGTWNQDLQRHCLSVLDLQVWTHPETGAVQQDAWQELACWACEGRPTDVQVTMQNGNEVTILVATSSGHLSRVVLLIPQHSGATPSDVQVLNEEEFQGNTGDTMGCSPQLHSGGISAADISSGQTQAVTVGADGAVNLVELKDWTCHCFRPASSSRSYYDAAWASRHTFVTAGTTGGLESWDTRQGGTPVHRTPAAWHPDGRPSLPGGLDRQIHCLDIMPERQQECAAGSSGGAVSLWDLRFCRQPILCTANADHGDVVEVKIASRGQDAIPSSSIIYCTNAGILAQVGWPGQAVAEWQKSGFTTIPQQETRKHSSTADVLWQELCGGLGSFDTHAGLHQEIYCITSQEGLLHLRL</sequence>
<comment type="caution">
    <text evidence="6">The sequence shown here is derived from an EMBL/GenBank/DDBJ whole genome shotgun (WGS) entry which is preliminary data.</text>
</comment>
<organism evidence="6 7">
    <name type="scientific">Apatococcus lobatus</name>
    <dbReference type="NCBI Taxonomy" id="904363"/>
    <lineage>
        <taxon>Eukaryota</taxon>
        <taxon>Viridiplantae</taxon>
        <taxon>Chlorophyta</taxon>
        <taxon>core chlorophytes</taxon>
        <taxon>Trebouxiophyceae</taxon>
        <taxon>Chlorellales</taxon>
        <taxon>Chlorellaceae</taxon>
        <taxon>Apatococcus</taxon>
    </lineage>
</organism>
<dbReference type="Gene3D" id="2.130.10.10">
    <property type="entry name" value="YVTN repeat-like/Quinoprotein amine dehydrogenase"/>
    <property type="match status" value="1"/>
</dbReference>
<keyword evidence="3" id="KW-0677">Repeat</keyword>
<keyword evidence="7" id="KW-1185">Reference proteome</keyword>
<evidence type="ECO:0000256" key="1">
    <source>
        <dbReference type="ARBA" id="ARBA00004123"/>
    </source>
</evidence>
<dbReference type="Proteomes" id="UP001438707">
    <property type="component" value="Unassembled WGS sequence"/>
</dbReference>
<protein>
    <submittedName>
        <fullName evidence="6">Uncharacterized protein</fullName>
    </submittedName>
</protein>
<gene>
    <name evidence="6" type="ORF">WJX74_003440</name>
</gene>
<feature type="region of interest" description="Disordered" evidence="5">
    <location>
        <begin position="217"/>
        <end position="246"/>
    </location>
</feature>
<evidence type="ECO:0000256" key="2">
    <source>
        <dbReference type="ARBA" id="ARBA00022574"/>
    </source>
</evidence>
<name>A0AAW1RFJ1_9CHLO</name>
<dbReference type="GO" id="GO:0031080">
    <property type="term" value="C:nuclear pore outer ring"/>
    <property type="evidence" value="ECO:0007669"/>
    <property type="project" value="TreeGrafter"/>
</dbReference>
<proteinExistence type="predicted"/>
<dbReference type="SUPFAM" id="SSF50978">
    <property type="entry name" value="WD40 repeat-like"/>
    <property type="match status" value="1"/>
</dbReference>
<evidence type="ECO:0000256" key="3">
    <source>
        <dbReference type="ARBA" id="ARBA00022737"/>
    </source>
</evidence>
<dbReference type="InterPro" id="IPR036322">
    <property type="entry name" value="WD40_repeat_dom_sf"/>
</dbReference>
<evidence type="ECO:0000256" key="5">
    <source>
        <dbReference type="SAM" id="MobiDB-lite"/>
    </source>
</evidence>
<dbReference type="EMBL" id="JALJOS010000012">
    <property type="protein sequence ID" value="KAK9832220.1"/>
    <property type="molecule type" value="Genomic_DNA"/>
</dbReference>
<comment type="subcellular location">
    <subcellularLocation>
        <location evidence="1">Nucleus</location>
    </subcellularLocation>
</comment>
<dbReference type="PANTHER" id="PTHR22652">
    <property type="entry name" value="NUCLEOPORIN NUP43"/>
    <property type="match status" value="1"/>
</dbReference>
<keyword evidence="4" id="KW-0539">Nucleus</keyword>
<dbReference type="AlphaFoldDB" id="A0AAW1RFJ1"/>